<evidence type="ECO:0000256" key="2">
    <source>
        <dbReference type="ARBA" id="ARBA00023239"/>
    </source>
</evidence>
<comment type="caution">
    <text evidence="3">The sequence shown here is derived from an EMBL/GenBank/DDBJ whole genome shotgun (WGS) entry which is preliminary data.</text>
</comment>
<organism evidence="3 4">
    <name type="scientific">Lactiplantibacillus plajomi</name>
    <dbReference type="NCBI Taxonomy" id="1457217"/>
    <lineage>
        <taxon>Bacteria</taxon>
        <taxon>Bacillati</taxon>
        <taxon>Bacillota</taxon>
        <taxon>Bacilli</taxon>
        <taxon>Lactobacillales</taxon>
        <taxon>Lactobacillaceae</taxon>
        <taxon>Lactiplantibacillus</taxon>
    </lineage>
</organism>
<keyword evidence="4" id="KW-1185">Reference proteome</keyword>
<dbReference type="GO" id="GO:0016829">
    <property type="term" value="F:lyase activity"/>
    <property type="evidence" value="ECO:0007669"/>
    <property type="project" value="UniProtKB-KW"/>
</dbReference>
<dbReference type="EMBL" id="JBHLUK010000073">
    <property type="protein sequence ID" value="MFC0424650.1"/>
    <property type="molecule type" value="Genomic_DNA"/>
</dbReference>
<dbReference type="Pfam" id="PF07977">
    <property type="entry name" value="FabA"/>
    <property type="match status" value="1"/>
</dbReference>
<evidence type="ECO:0000313" key="4">
    <source>
        <dbReference type="Proteomes" id="UP001589855"/>
    </source>
</evidence>
<dbReference type="Proteomes" id="UP001589855">
    <property type="component" value="Unassembled WGS sequence"/>
</dbReference>
<reference evidence="3 4" key="1">
    <citation type="submission" date="2024-09" db="EMBL/GenBank/DDBJ databases">
        <authorList>
            <person name="Sun Q."/>
            <person name="Mori K."/>
        </authorList>
    </citation>
    <scope>NUCLEOTIDE SEQUENCE [LARGE SCALE GENOMIC DNA]</scope>
    <source>
        <strain evidence="3 4">TBRC 4575</strain>
    </source>
</reference>
<dbReference type="SUPFAM" id="SSF54637">
    <property type="entry name" value="Thioesterase/thiol ester dehydrase-isomerase"/>
    <property type="match status" value="1"/>
</dbReference>
<name>A0ABV6K8T8_9LACO</name>
<evidence type="ECO:0000313" key="3">
    <source>
        <dbReference type="EMBL" id="MFC0424650.1"/>
    </source>
</evidence>
<dbReference type="PANTHER" id="PTHR30272:SF1">
    <property type="entry name" value="3-HYDROXYACYL-[ACYL-CARRIER-PROTEIN] DEHYDRATASE"/>
    <property type="match status" value="1"/>
</dbReference>
<dbReference type="RefSeq" id="WP_137644885.1">
    <property type="nucleotide sequence ID" value="NZ_BAABRM010000008.1"/>
</dbReference>
<comment type="similarity">
    <text evidence="1">Belongs to the thioester dehydratase family. FabZ subfamily.</text>
</comment>
<dbReference type="InterPro" id="IPR029069">
    <property type="entry name" value="HotDog_dom_sf"/>
</dbReference>
<dbReference type="Gene3D" id="3.10.129.10">
    <property type="entry name" value="Hotdog Thioesterase"/>
    <property type="match status" value="1"/>
</dbReference>
<dbReference type="InterPro" id="IPR013114">
    <property type="entry name" value="FabA_FabZ"/>
</dbReference>
<accession>A0ABV6K8T8</accession>
<dbReference type="CDD" id="cd01288">
    <property type="entry name" value="FabZ"/>
    <property type="match status" value="1"/>
</dbReference>
<sequence length="137" mass="14887">MMSVNQLIPQRPPFQMIDKMIQLESGVSAQASKLITINEWYFNRASATAKYVPSPILIEIMAQTGAAAILAASDLGQNVFLGGVQEAHFYQPVQPGDALLATVKLTKVRRQIGSGYGELRCHGKLVATAELRFAIQA</sequence>
<proteinExistence type="inferred from homology"/>
<keyword evidence="2 3" id="KW-0456">Lyase</keyword>
<evidence type="ECO:0000256" key="1">
    <source>
        <dbReference type="ARBA" id="ARBA00009174"/>
    </source>
</evidence>
<dbReference type="PANTHER" id="PTHR30272">
    <property type="entry name" value="3-HYDROXYACYL-[ACYL-CARRIER-PROTEIN] DEHYDRATASE"/>
    <property type="match status" value="1"/>
</dbReference>
<gene>
    <name evidence="3" type="ORF">ACFFGS_11000</name>
</gene>
<dbReference type="EC" id="4.2.1.-" evidence="3"/>
<protein>
    <submittedName>
        <fullName evidence="3">3-hydroxyacyl-ACP dehydratase FabZ family protein</fullName>
        <ecNumber evidence="3">4.2.1.-</ecNumber>
    </submittedName>
</protein>